<dbReference type="Pfam" id="PF00657">
    <property type="entry name" value="Lipase_GDSL"/>
    <property type="match status" value="1"/>
</dbReference>
<accession>A0A7W4WF68</accession>
<dbReference type="Proteomes" id="UP000535937">
    <property type="component" value="Unassembled WGS sequence"/>
</dbReference>
<dbReference type="PANTHER" id="PTHR43784">
    <property type="entry name" value="GDSL-LIKE LIPASE/ACYLHYDROLASE, PUTATIVE (AFU_ORTHOLOGUE AFUA_2G00820)-RELATED"/>
    <property type="match status" value="1"/>
</dbReference>
<protein>
    <submittedName>
        <fullName evidence="1">Lysophospholipase L1-like esterase</fullName>
    </submittedName>
</protein>
<dbReference type="PANTHER" id="PTHR43784:SF2">
    <property type="entry name" value="GDSL-LIKE LIPASE_ACYLHYDROLASE, PUTATIVE (AFU_ORTHOLOGUE AFUA_2G00820)-RELATED"/>
    <property type="match status" value="1"/>
</dbReference>
<evidence type="ECO:0000313" key="1">
    <source>
        <dbReference type="EMBL" id="MBB3062543.1"/>
    </source>
</evidence>
<dbReference type="InterPro" id="IPR001087">
    <property type="entry name" value="GDSL"/>
</dbReference>
<dbReference type="CDD" id="cd01830">
    <property type="entry name" value="XynE_like"/>
    <property type="match status" value="1"/>
</dbReference>
<evidence type="ECO:0000313" key="2">
    <source>
        <dbReference type="Proteomes" id="UP000535937"/>
    </source>
</evidence>
<dbReference type="InterPro" id="IPR036514">
    <property type="entry name" value="SGNH_hydro_sf"/>
</dbReference>
<dbReference type="GO" id="GO:0016788">
    <property type="term" value="F:hydrolase activity, acting on ester bonds"/>
    <property type="evidence" value="ECO:0007669"/>
    <property type="project" value="InterPro"/>
</dbReference>
<reference evidence="1 2" key="1">
    <citation type="submission" date="2020-08" db="EMBL/GenBank/DDBJ databases">
        <title>Genomic Encyclopedia of Type Strains, Phase III (KMG-III): the genomes of soil and plant-associated and newly described type strains.</title>
        <authorList>
            <person name="Whitman W."/>
        </authorList>
    </citation>
    <scope>NUCLEOTIDE SEQUENCE [LARGE SCALE GENOMIC DNA]</scope>
    <source>
        <strain evidence="1 2">CECT 8799</strain>
    </source>
</reference>
<name>A0A7W4WF68_9GAMM</name>
<dbReference type="Gene3D" id="3.40.50.1110">
    <property type="entry name" value="SGNH hydrolase"/>
    <property type="match status" value="1"/>
</dbReference>
<sequence length="420" mass="45670">MEFNKHSAPQRRFLSLLLVWIFFAVPLAQASGESEGNWITTWTASPQPRWNGDFALPTNTPFHLWNQTLRQVARVSIGGERVRVVLSNKYGSRPLRIGAAHLALAGDESEVVPGSGHALAFSGDKSPMIPAGAEVISDPVDLAVTSLQQLAISVFLPEPTPPETFHWDGLQTAYIGAGNQVDAQEIEAPETTNTRIFLSGILVDAAEEARTVVAFGDSITDGNASSLNANHRWPDFLAARLTEKDIAVVNAGISGARLLDNIMGENALARFERDVLAQPGVETVIVLMGINDIGWPGSALAPEKKVPAAERLIAAYRQLITRAHIRGVRIIGATLTPFEGALDQSPMAGYYSAEKEKVRRAVNHWIRSSGEFDGVIDFDAITRDPKRPSRFLPAYDSGDHLHPGDEGYRAMAESIDLRLL</sequence>
<comment type="caution">
    <text evidence="1">The sequence shown here is derived from an EMBL/GenBank/DDBJ whole genome shotgun (WGS) entry which is preliminary data.</text>
</comment>
<dbReference type="AlphaFoldDB" id="A0A7W4WF68"/>
<proteinExistence type="predicted"/>
<dbReference type="EMBL" id="JACHWZ010000017">
    <property type="protein sequence ID" value="MBB3062543.1"/>
    <property type="molecule type" value="Genomic_DNA"/>
</dbReference>
<organism evidence="1 2">
    <name type="scientific">Microbulbifer rhizosphaerae</name>
    <dbReference type="NCBI Taxonomy" id="1562603"/>
    <lineage>
        <taxon>Bacteria</taxon>
        <taxon>Pseudomonadati</taxon>
        <taxon>Pseudomonadota</taxon>
        <taxon>Gammaproteobacteria</taxon>
        <taxon>Cellvibrionales</taxon>
        <taxon>Microbulbiferaceae</taxon>
        <taxon>Microbulbifer</taxon>
    </lineage>
</organism>
<keyword evidence="2" id="KW-1185">Reference proteome</keyword>
<dbReference type="RefSeq" id="WP_183461918.1">
    <property type="nucleotide sequence ID" value="NZ_JACHWZ010000017.1"/>
</dbReference>
<dbReference type="InterPro" id="IPR053140">
    <property type="entry name" value="GDSL_Rv0518-like"/>
</dbReference>
<gene>
    <name evidence="1" type="ORF">FHS09_003392</name>
</gene>
<dbReference type="SUPFAM" id="SSF52266">
    <property type="entry name" value="SGNH hydrolase"/>
    <property type="match status" value="1"/>
</dbReference>